<comment type="caution">
    <text evidence="1">The sequence shown here is derived from an EMBL/GenBank/DDBJ whole genome shotgun (WGS) entry which is preliminary data.</text>
</comment>
<keyword evidence="2" id="KW-1185">Reference proteome</keyword>
<dbReference type="STRING" id="314232.SKA53_08066"/>
<dbReference type="AlphaFoldDB" id="A3V729"/>
<evidence type="ECO:0000313" key="2">
    <source>
        <dbReference type="Proteomes" id="UP000004507"/>
    </source>
</evidence>
<organism evidence="1 2">
    <name type="scientific">Yoonia vestfoldensis SKA53</name>
    <dbReference type="NCBI Taxonomy" id="314232"/>
    <lineage>
        <taxon>Bacteria</taxon>
        <taxon>Pseudomonadati</taxon>
        <taxon>Pseudomonadota</taxon>
        <taxon>Alphaproteobacteria</taxon>
        <taxon>Rhodobacterales</taxon>
        <taxon>Paracoccaceae</taxon>
        <taxon>Yoonia</taxon>
    </lineage>
</organism>
<name>A3V729_9RHOB</name>
<accession>A3V729</accession>
<gene>
    <name evidence="1" type="ORF">SKA53_08066</name>
</gene>
<reference evidence="1 2" key="1">
    <citation type="submission" date="2006-01" db="EMBL/GenBank/DDBJ databases">
        <authorList>
            <person name="Hagstrom A."/>
            <person name="Ferriera S."/>
            <person name="Johnson J."/>
            <person name="Kravitz S."/>
            <person name="Halpern A."/>
            <person name="Remington K."/>
            <person name="Beeson K."/>
            <person name="Tran B."/>
            <person name="Rogers Y.-H."/>
            <person name="Friedman R."/>
            <person name="Venter J.C."/>
        </authorList>
    </citation>
    <scope>NUCLEOTIDE SEQUENCE [LARGE SCALE GENOMIC DNA]</scope>
    <source>
        <strain evidence="1 2">SKA53</strain>
    </source>
</reference>
<sequence>MILRHTIRPVAKGHFLGRVLRDKKSWPNRAGPNPVLAEDGAAAGLSICLTTVSISANDVMRSNTK</sequence>
<proteinExistence type="predicted"/>
<dbReference type="EMBL" id="AAMS01000006">
    <property type="protein sequence ID" value="EAQ06045.1"/>
    <property type="molecule type" value="Genomic_DNA"/>
</dbReference>
<dbReference type="Proteomes" id="UP000004507">
    <property type="component" value="Unassembled WGS sequence"/>
</dbReference>
<protein>
    <submittedName>
        <fullName evidence="1">Uncharacterized protein</fullName>
    </submittedName>
</protein>
<dbReference type="HOGENOM" id="CLU_2844631_0_0_5"/>
<evidence type="ECO:0000313" key="1">
    <source>
        <dbReference type="EMBL" id="EAQ06045.1"/>
    </source>
</evidence>